<dbReference type="NCBIfam" id="TIGR00726">
    <property type="entry name" value="peptidoglycan editing factor PgeF"/>
    <property type="match status" value="1"/>
</dbReference>
<dbReference type="Proteomes" id="UP001059934">
    <property type="component" value="Chromosome"/>
</dbReference>
<dbReference type="Gene3D" id="3.60.140.10">
    <property type="entry name" value="CNF1/YfiH-like putative cysteine hydrolases"/>
    <property type="match status" value="1"/>
</dbReference>
<dbReference type="PANTHER" id="PTHR30616">
    <property type="entry name" value="UNCHARACTERIZED PROTEIN YFIH"/>
    <property type="match status" value="1"/>
</dbReference>
<evidence type="ECO:0000256" key="4">
    <source>
        <dbReference type="ARBA" id="ARBA00022723"/>
    </source>
</evidence>
<evidence type="ECO:0000256" key="2">
    <source>
        <dbReference type="ARBA" id="ARBA00007353"/>
    </source>
</evidence>
<comment type="similarity">
    <text evidence="2 10">Belongs to the purine nucleoside phosphorylase YfiH/LACC1 family.</text>
</comment>
<evidence type="ECO:0000256" key="8">
    <source>
        <dbReference type="ARBA" id="ARBA00048968"/>
    </source>
</evidence>
<dbReference type="InterPro" id="IPR011324">
    <property type="entry name" value="Cytotoxic_necrot_fac-like_cat"/>
</dbReference>
<evidence type="ECO:0000256" key="1">
    <source>
        <dbReference type="ARBA" id="ARBA00000553"/>
    </source>
</evidence>
<comment type="catalytic activity">
    <reaction evidence="7">
        <text>adenosine + H2O + H(+) = inosine + NH4(+)</text>
        <dbReference type="Rhea" id="RHEA:24408"/>
        <dbReference type="ChEBI" id="CHEBI:15377"/>
        <dbReference type="ChEBI" id="CHEBI:15378"/>
        <dbReference type="ChEBI" id="CHEBI:16335"/>
        <dbReference type="ChEBI" id="CHEBI:17596"/>
        <dbReference type="ChEBI" id="CHEBI:28938"/>
        <dbReference type="EC" id="3.5.4.4"/>
    </reaction>
    <physiologicalReaction direction="left-to-right" evidence="7">
        <dbReference type="Rhea" id="RHEA:24409"/>
    </physiologicalReaction>
</comment>
<keyword evidence="6" id="KW-0862">Zinc</keyword>
<evidence type="ECO:0000256" key="6">
    <source>
        <dbReference type="ARBA" id="ARBA00022833"/>
    </source>
</evidence>
<dbReference type="InterPro" id="IPR038371">
    <property type="entry name" value="Cu_polyphenol_OxRdtase_sf"/>
</dbReference>
<dbReference type="InterPro" id="IPR003730">
    <property type="entry name" value="Cu_polyphenol_OxRdtase"/>
</dbReference>
<name>A0ABY5TKQ6_9GAMM</name>
<evidence type="ECO:0000256" key="10">
    <source>
        <dbReference type="RuleBase" id="RU361274"/>
    </source>
</evidence>
<evidence type="ECO:0000256" key="3">
    <source>
        <dbReference type="ARBA" id="ARBA00022679"/>
    </source>
</evidence>
<gene>
    <name evidence="11" type="primary">pgeF</name>
    <name evidence="11" type="ORF">NYF23_10220</name>
</gene>
<dbReference type="EMBL" id="CP103416">
    <property type="protein sequence ID" value="UVW34389.1"/>
    <property type="molecule type" value="Genomic_DNA"/>
</dbReference>
<dbReference type="PANTHER" id="PTHR30616:SF2">
    <property type="entry name" value="PURINE NUCLEOSIDE PHOSPHORYLASE LACC1"/>
    <property type="match status" value="1"/>
</dbReference>
<dbReference type="CDD" id="cd16833">
    <property type="entry name" value="YfiH"/>
    <property type="match status" value="1"/>
</dbReference>
<evidence type="ECO:0000313" key="12">
    <source>
        <dbReference type="Proteomes" id="UP001059934"/>
    </source>
</evidence>
<proteinExistence type="inferred from homology"/>
<comment type="catalytic activity">
    <reaction evidence="9">
        <text>S-methyl-5'-thioadenosine + phosphate = 5-(methylsulfanyl)-alpha-D-ribose 1-phosphate + adenine</text>
        <dbReference type="Rhea" id="RHEA:11852"/>
        <dbReference type="ChEBI" id="CHEBI:16708"/>
        <dbReference type="ChEBI" id="CHEBI:17509"/>
        <dbReference type="ChEBI" id="CHEBI:43474"/>
        <dbReference type="ChEBI" id="CHEBI:58533"/>
        <dbReference type="EC" id="2.4.2.28"/>
    </reaction>
    <physiologicalReaction direction="left-to-right" evidence="9">
        <dbReference type="Rhea" id="RHEA:11853"/>
    </physiologicalReaction>
</comment>
<keyword evidence="3" id="KW-0808">Transferase</keyword>
<comment type="catalytic activity">
    <reaction evidence="8">
        <text>adenosine + phosphate = alpha-D-ribose 1-phosphate + adenine</text>
        <dbReference type="Rhea" id="RHEA:27642"/>
        <dbReference type="ChEBI" id="CHEBI:16335"/>
        <dbReference type="ChEBI" id="CHEBI:16708"/>
        <dbReference type="ChEBI" id="CHEBI:43474"/>
        <dbReference type="ChEBI" id="CHEBI:57720"/>
        <dbReference type="EC" id="2.4.2.1"/>
    </reaction>
    <physiologicalReaction direction="left-to-right" evidence="8">
        <dbReference type="Rhea" id="RHEA:27643"/>
    </physiologicalReaction>
</comment>
<evidence type="ECO:0000256" key="9">
    <source>
        <dbReference type="ARBA" id="ARBA00049893"/>
    </source>
</evidence>
<accession>A0ABY5TKQ6</accession>
<protein>
    <recommendedName>
        <fullName evidence="10">Purine nucleoside phosphorylase</fullName>
    </recommendedName>
</protein>
<sequence>MPIEVITPQWPAPANVGAAITMRSGGCSRAPFDQSNLALHVQDDPEHVLANRRNLVESLNLPTEPLWLDQVHGTDIVYASGADLPESSNAPQADGSYSDQPGAVCAVLTADCLPVLFCNRAGTQIAAVHAGWRGLCGGILRKTVATFYQSPDQLLVYLGPAIGPHVFEVGGEVLQAFLDQAQNPPHQQAIVNAFTARDSAGDKYLADLYALARAELQASGVRQIYGGDYCSYSDSERFYSFRREPKTGRNGSLIWLRE</sequence>
<organism evidence="11 12">
    <name type="scientific">SAR92 clade bacterium H455</name>
    <dbReference type="NCBI Taxonomy" id="2974818"/>
    <lineage>
        <taxon>Bacteria</taxon>
        <taxon>Pseudomonadati</taxon>
        <taxon>Pseudomonadota</taxon>
        <taxon>Gammaproteobacteria</taxon>
        <taxon>Cellvibrionales</taxon>
        <taxon>Porticoccaceae</taxon>
        <taxon>SAR92 clade</taxon>
    </lineage>
</organism>
<dbReference type="Pfam" id="PF02578">
    <property type="entry name" value="Cu-oxidase_4"/>
    <property type="match status" value="1"/>
</dbReference>
<keyword evidence="12" id="KW-1185">Reference proteome</keyword>
<evidence type="ECO:0000256" key="5">
    <source>
        <dbReference type="ARBA" id="ARBA00022801"/>
    </source>
</evidence>
<keyword evidence="5" id="KW-0378">Hydrolase</keyword>
<dbReference type="SUPFAM" id="SSF64438">
    <property type="entry name" value="CNF1/YfiH-like putative cysteine hydrolases"/>
    <property type="match status" value="1"/>
</dbReference>
<comment type="catalytic activity">
    <reaction evidence="1">
        <text>inosine + phosphate = alpha-D-ribose 1-phosphate + hypoxanthine</text>
        <dbReference type="Rhea" id="RHEA:27646"/>
        <dbReference type="ChEBI" id="CHEBI:17368"/>
        <dbReference type="ChEBI" id="CHEBI:17596"/>
        <dbReference type="ChEBI" id="CHEBI:43474"/>
        <dbReference type="ChEBI" id="CHEBI:57720"/>
        <dbReference type="EC" id="2.4.2.1"/>
    </reaction>
    <physiologicalReaction direction="left-to-right" evidence="1">
        <dbReference type="Rhea" id="RHEA:27647"/>
    </physiologicalReaction>
</comment>
<reference evidence="11" key="1">
    <citation type="submission" date="2022-08" db="EMBL/GenBank/DDBJ databases">
        <title>Catabolic pathway analysis in culturable SAR92 clade bacteria reveals their overlooked roles in DMSP degradation in coastal seas.</title>
        <authorList>
            <person name="He X."/>
            <person name="Zhang X."/>
            <person name="Zhang Y."/>
        </authorList>
    </citation>
    <scope>NUCLEOTIDE SEQUENCE</scope>
    <source>
        <strain evidence="11">H455</strain>
    </source>
</reference>
<evidence type="ECO:0000313" key="11">
    <source>
        <dbReference type="EMBL" id="UVW34389.1"/>
    </source>
</evidence>
<evidence type="ECO:0000256" key="7">
    <source>
        <dbReference type="ARBA" id="ARBA00047989"/>
    </source>
</evidence>
<keyword evidence="4" id="KW-0479">Metal-binding</keyword>